<gene>
    <name evidence="3" type="primary">hmd</name>
    <name evidence="3" type="ORF">PA7_35740</name>
</gene>
<accession>A0A511D506</accession>
<dbReference type="AlphaFoldDB" id="A0A511D506"/>
<dbReference type="Gene3D" id="3.20.20.30">
    <property type="entry name" value="Luciferase-like domain"/>
    <property type="match status" value="1"/>
</dbReference>
<keyword evidence="4" id="KW-1185">Reference proteome</keyword>
<evidence type="ECO:0000313" key="4">
    <source>
        <dbReference type="Proteomes" id="UP000321328"/>
    </source>
</evidence>
<feature type="domain" description="Luciferase-like" evidence="2">
    <location>
        <begin position="13"/>
        <end position="302"/>
    </location>
</feature>
<keyword evidence="1" id="KW-0560">Oxidoreductase</keyword>
<proteinExistence type="predicted"/>
<sequence>MTETAPVGVFIATSTPPEQIGPIAATAECLGFGEVWVAEDYFCHGGFAAAALALGATRHVKVGLGVVASVARHPAVTAMEIATLGRAHPGRFLPGIGHGLGIWTDQMGVTATSPLTALTECVGGVRRLLAGETVDVEGKQFTFRAVAATHRVEEEMPILTGVLGPKSLKLSGRIADGTVMSVLAGRKYLEAAAAHIQSGMHESGRTDHLIPTFALFSVAKDSRAAKAAVRPTLAAYLVAVGPHNALTAPYGYNDQLAEFLTEGGAEHIARVMPEEWVDELTVAGDPDEVAARIRDLRTAGATSVVLSPVNAATAEAELELASEAVLPQLTR</sequence>
<dbReference type="GO" id="GO:0016705">
    <property type="term" value="F:oxidoreductase activity, acting on paired donors, with incorporation or reduction of molecular oxygen"/>
    <property type="evidence" value="ECO:0007669"/>
    <property type="project" value="InterPro"/>
</dbReference>
<dbReference type="InterPro" id="IPR050564">
    <property type="entry name" value="F420-G6PD/mer"/>
</dbReference>
<dbReference type="Proteomes" id="UP000321328">
    <property type="component" value="Unassembled WGS sequence"/>
</dbReference>
<dbReference type="Pfam" id="PF00296">
    <property type="entry name" value="Bac_luciferase"/>
    <property type="match status" value="1"/>
</dbReference>
<dbReference type="STRING" id="1123024.GCA_000423625_03103"/>
<dbReference type="SUPFAM" id="SSF51679">
    <property type="entry name" value="Bacterial luciferase-like"/>
    <property type="match status" value="1"/>
</dbReference>
<dbReference type="InterPro" id="IPR036661">
    <property type="entry name" value="Luciferase-like_sf"/>
</dbReference>
<comment type="caution">
    <text evidence="3">The sequence shown here is derived from an EMBL/GenBank/DDBJ whole genome shotgun (WGS) entry which is preliminary data.</text>
</comment>
<evidence type="ECO:0000313" key="3">
    <source>
        <dbReference type="EMBL" id="GEL19737.1"/>
    </source>
</evidence>
<dbReference type="OrthoDB" id="675245at2"/>
<dbReference type="PANTHER" id="PTHR43244:SF1">
    <property type="entry name" value="5,10-METHYLENETETRAHYDROMETHANOPTERIN REDUCTASE"/>
    <property type="match status" value="1"/>
</dbReference>
<reference evidence="3 4" key="1">
    <citation type="submission" date="2019-07" db="EMBL/GenBank/DDBJ databases">
        <title>Whole genome shotgun sequence of Pseudonocardia asaccharolytica NBRC 16224.</title>
        <authorList>
            <person name="Hosoyama A."/>
            <person name="Uohara A."/>
            <person name="Ohji S."/>
            <person name="Ichikawa N."/>
        </authorList>
    </citation>
    <scope>NUCLEOTIDE SEQUENCE [LARGE SCALE GENOMIC DNA]</scope>
    <source>
        <strain evidence="3 4">NBRC 16224</strain>
    </source>
</reference>
<dbReference type="PANTHER" id="PTHR43244">
    <property type="match status" value="1"/>
</dbReference>
<dbReference type="InterPro" id="IPR011251">
    <property type="entry name" value="Luciferase-like_dom"/>
</dbReference>
<dbReference type="CDD" id="cd01097">
    <property type="entry name" value="Tetrahydromethanopterin_reductase"/>
    <property type="match status" value="1"/>
</dbReference>
<organism evidence="3 4">
    <name type="scientific">Pseudonocardia asaccharolytica DSM 44247 = NBRC 16224</name>
    <dbReference type="NCBI Taxonomy" id="1123024"/>
    <lineage>
        <taxon>Bacteria</taxon>
        <taxon>Bacillati</taxon>
        <taxon>Actinomycetota</taxon>
        <taxon>Actinomycetes</taxon>
        <taxon>Pseudonocardiales</taxon>
        <taxon>Pseudonocardiaceae</taxon>
        <taxon>Pseudonocardia</taxon>
    </lineage>
</organism>
<dbReference type="RefSeq" id="WP_028930742.1">
    <property type="nucleotide sequence ID" value="NZ_AUII01000014.1"/>
</dbReference>
<evidence type="ECO:0000259" key="2">
    <source>
        <dbReference type="Pfam" id="PF00296"/>
    </source>
</evidence>
<evidence type="ECO:0000256" key="1">
    <source>
        <dbReference type="ARBA" id="ARBA00023002"/>
    </source>
</evidence>
<protein>
    <submittedName>
        <fullName evidence="3">N5,N10-methylene tetrahydromethanopterin reductase</fullName>
    </submittedName>
</protein>
<dbReference type="EMBL" id="BJVI01000045">
    <property type="protein sequence ID" value="GEL19737.1"/>
    <property type="molecule type" value="Genomic_DNA"/>
</dbReference>
<name>A0A511D506_9PSEU</name>